<dbReference type="InterPro" id="IPR013658">
    <property type="entry name" value="SGL"/>
</dbReference>
<feature type="binding site" evidence="3">
    <location>
        <position position="116"/>
    </location>
    <ligand>
        <name>substrate</name>
    </ligand>
</feature>
<keyword evidence="3" id="KW-0862">Zinc</keyword>
<dbReference type="PANTHER" id="PTHR10907:SF47">
    <property type="entry name" value="REGUCALCIN"/>
    <property type="match status" value="1"/>
</dbReference>
<evidence type="ECO:0000259" key="4">
    <source>
        <dbReference type="Pfam" id="PF08450"/>
    </source>
</evidence>
<dbReference type="OrthoDB" id="423498at2759"/>
<keyword evidence="6" id="KW-1185">Reference proteome</keyword>
<sequence>MTESSTVALSDSDIFLPHYRGRLTEGITYNPSNDTLLWVDIIAGEVHRVFLSQEGSHHHQVLKHHDPQESVGAIALTSNDNVVLVCGKYGVAKGDFSTGQIEAYFFKYPHDGTRLRSNDGIVDPWGHLWIGVMTDFPFEPVKPEGRLYRINCHDLTIDTMIEDTRISNGLSFSANGKHLFWTDSLTFTVWQYDYDYITNTLSNKRPFLATTALFEGANVPEPDGLCMDKQGHVYLAMFNGSCVVHVDERGQLVEKIGLPALRITSVTVGGKNSDELYITTAHAKLADAGAVIDAADTSGDLGGFLFKYTCGRRLNGQIKNTWGGRS</sequence>
<dbReference type="Proteomes" id="UP000094285">
    <property type="component" value="Unassembled WGS sequence"/>
</dbReference>
<comment type="similarity">
    <text evidence="1">Belongs to the SMP-30/CGR1 family.</text>
</comment>
<reference evidence="6" key="1">
    <citation type="submission" date="2016-05" db="EMBL/GenBank/DDBJ databases">
        <title>Comparative genomics of biotechnologically important yeasts.</title>
        <authorList>
            <consortium name="DOE Joint Genome Institute"/>
            <person name="Riley R."/>
            <person name="Haridas S."/>
            <person name="Wolfe K.H."/>
            <person name="Lopes M.R."/>
            <person name="Hittinger C.T."/>
            <person name="Goker M."/>
            <person name="Salamov A."/>
            <person name="Wisecaver J."/>
            <person name="Long T.M."/>
            <person name="Aerts A.L."/>
            <person name="Barry K."/>
            <person name="Choi C."/>
            <person name="Clum A."/>
            <person name="Coughlan A.Y."/>
            <person name="Deshpande S."/>
            <person name="Douglass A.P."/>
            <person name="Hanson S.J."/>
            <person name="Klenk H.-P."/>
            <person name="Labutti K."/>
            <person name="Lapidus A."/>
            <person name="Lindquist E."/>
            <person name="Lipzen A."/>
            <person name="Meier-Kolthoff J.P."/>
            <person name="Ohm R.A."/>
            <person name="Otillar R.P."/>
            <person name="Pangilinan J."/>
            <person name="Peng Y."/>
            <person name="Rokas A."/>
            <person name="Rosa C.A."/>
            <person name="Scheuner C."/>
            <person name="Sibirny A.A."/>
            <person name="Slot J.C."/>
            <person name="Stielow J.B."/>
            <person name="Sun H."/>
            <person name="Kurtzman C.P."/>
            <person name="Blackwell M."/>
            <person name="Grigoriev I.V."/>
            <person name="Jeffries T.W."/>
        </authorList>
    </citation>
    <scope>NUCLEOTIDE SEQUENCE [LARGE SCALE GENOMIC DNA]</scope>
    <source>
        <strain evidence="6">NRRL Y-17324</strain>
    </source>
</reference>
<dbReference type="GO" id="GO:0005509">
    <property type="term" value="F:calcium ion binding"/>
    <property type="evidence" value="ECO:0007669"/>
    <property type="project" value="TreeGrafter"/>
</dbReference>
<gene>
    <name evidence="5" type="ORF">CANTADRAFT_90087</name>
</gene>
<feature type="binding site" evidence="3">
    <location>
        <position position="118"/>
    </location>
    <ligand>
        <name>substrate</name>
    </ligand>
</feature>
<feature type="domain" description="SMP-30/Gluconolactonase/LRE-like region" evidence="4">
    <location>
        <begin position="23"/>
        <end position="282"/>
    </location>
</feature>
<dbReference type="Pfam" id="PF08450">
    <property type="entry name" value="SGL"/>
    <property type="match status" value="1"/>
</dbReference>
<dbReference type="PANTHER" id="PTHR10907">
    <property type="entry name" value="REGUCALCIN"/>
    <property type="match status" value="1"/>
</dbReference>
<evidence type="ECO:0000313" key="6">
    <source>
        <dbReference type="Proteomes" id="UP000094285"/>
    </source>
</evidence>
<dbReference type="InterPro" id="IPR005511">
    <property type="entry name" value="SMP-30"/>
</dbReference>
<proteinExistence type="inferred from homology"/>
<comment type="cofactor">
    <cofactor evidence="3">
        <name>Zn(2+)</name>
        <dbReference type="ChEBI" id="CHEBI:29105"/>
    </cofactor>
    <text evidence="3">Binds 1 divalent metal cation per subunit.</text>
</comment>
<dbReference type="RefSeq" id="XP_020064096.1">
    <property type="nucleotide sequence ID" value="XM_020211650.1"/>
</dbReference>
<dbReference type="Gene3D" id="2.120.10.30">
    <property type="entry name" value="TolB, C-terminal domain"/>
    <property type="match status" value="1"/>
</dbReference>
<feature type="binding site" evidence="3">
    <location>
        <position position="168"/>
    </location>
    <ligand>
        <name>a divalent metal cation</name>
        <dbReference type="ChEBI" id="CHEBI:60240"/>
    </ligand>
</feature>
<organism evidence="5 6">
    <name type="scientific">Suhomyces tanzawaensis NRRL Y-17324</name>
    <dbReference type="NCBI Taxonomy" id="984487"/>
    <lineage>
        <taxon>Eukaryota</taxon>
        <taxon>Fungi</taxon>
        <taxon>Dikarya</taxon>
        <taxon>Ascomycota</taxon>
        <taxon>Saccharomycotina</taxon>
        <taxon>Pichiomycetes</taxon>
        <taxon>Debaryomycetaceae</taxon>
        <taxon>Suhomyces</taxon>
    </lineage>
</organism>
<protein>
    <submittedName>
        <fullName evidence="5">Gluconolactonase putatively</fullName>
    </submittedName>
</protein>
<name>A0A1E4SHI6_9ASCO</name>
<dbReference type="SUPFAM" id="SSF63829">
    <property type="entry name" value="Calcium-dependent phosphotriesterase"/>
    <property type="match status" value="1"/>
</dbReference>
<evidence type="ECO:0000256" key="2">
    <source>
        <dbReference type="PIRSR" id="PIRSR605511-1"/>
    </source>
</evidence>
<feature type="binding site" evidence="3">
    <location>
        <position position="25"/>
    </location>
    <ligand>
        <name>a divalent metal cation</name>
        <dbReference type="ChEBI" id="CHEBI:60240"/>
    </ligand>
</feature>
<evidence type="ECO:0000256" key="3">
    <source>
        <dbReference type="PIRSR" id="PIRSR605511-2"/>
    </source>
</evidence>
<dbReference type="AlphaFoldDB" id="A0A1E4SHI6"/>
<dbReference type="STRING" id="984487.A0A1E4SHI6"/>
<feature type="active site" description="Proton donor/acceptor" evidence="2">
    <location>
        <position position="223"/>
    </location>
</feature>
<keyword evidence="3" id="KW-0479">Metal-binding</keyword>
<accession>A0A1E4SHI6</accession>
<dbReference type="PRINTS" id="PR01790">
    <property type="entry name" value="SMP30FAMILY"/>
</dbReference>
<dbReference type="GO" id="GO:0004341">
    <property type="term" value="F:gluconolactonase activity"/>
    <property type="evidence" value="ECO:0007669"/>
    <property type="project" value="TreeGrafter"/>
</dbReference>
<dbReference type="InterPro" id="IPR011042">
    <property type="entry name" value="6-blade_b-propeller_TolB-like"/>
</dbReference>
<feature type="binding site" evidence="3">
    <location>
        <position position="223"/>
    </location>
    <ligand>
        <name>a divalent metal cation</name>
        <dbReference type="ChEBI" id="CHEBI:60240"/>
    </ligand>
</feature>
<dbReference type="GeneID" id="30985786"/>
<evidence type="ECO:0000256" key="1">
    <source>
        <dbReference type="ARBA" id="ARBA00008853"/>
    </source>
</evidence>
<evidence type="ECO:0000313" key="5">
    <source>
        <dbReference type="EMBL" id="ODV78974.1"/>
    </source>
</evidence>
<dbReference type="EMBL" id="KV453912">
    <property type="protein sequence ID" value="ODV78974.1"/>
    <property type="molecule type" value="Genomic_DNA"/>
</dbReference>